<dbReference type="Gene3D" id="3.90.228.10">
    <property type="match status" value="1"/>
</dbReference>
<dbReference type="PROSITE" id="PS51154">
    <property type="entry name" value="MACRO"/>
    <property type="match status" value="1"/>
</dbReference>
<evidence type="ECO:0000256" key="3">
    <source>
        <dbReference type="ARBA" id="ARBA00022679"/>
    </source>
</evidence>
<feature type="compositionally biased region" description="Low complexity" evidence="7">
    <location>
        <begin position="437"/>
        <end position="452"/>
    </location>
</feature>
<evidence type="ECO:0000259" key="10">
    <source>
        <dbReference type="PROSITE" id="PS51154"/>
    </source>
</evidence>
<gene>
    <name evidence="11" type="ORF">C9374_001824</name>
</gene>
<evidence type="ECO:0000313" key="12">
    <source>
        <dbReference type="Proteomes" id="UP000816034"/>
    </source>
</evidence>
<dbReference type="GO" id="GO:0005737">
    <property type="term" value="C:cytoplasm"/>
    <property type="evidence" value="ECO:0007669"/>
    <property type="project" value="TreeGrafter"/>
</dbReference>
<dbReference type="GO" id="GO:0003950">
    <property type="term" value="F:NAD+ poly-ADP-ribosyltransferase activity"/>
    <property type="evidence" value="ECO:0007669"/>
    <property type="project" value="UniProtKB-UniRule"/>
</dbReference>
<evidence type="ECO:0000259" key="9">
    <source>
        <dbReference type="PROSITE" id="PS51059"/>
    </source>
</evidence>
<dbReference type="Pfam" id="PF01661">
    <property type="entry name" value="Macro"/>
    <property type="match status" value="1"/>
</dbReference>
<sequence>MGLIPSQGGAYYQHTTDPQLNPQGSLANAVVHSNSSVGYLQPREEQPIEYVQQHQQRFLNYQVPNVPSNIQQGYGQSFNQVNTQGMMGQQPYYQQETLNLTTNNLYPQYNGQPVVKSDSVVGNQYMNYPQPIMPNVSKQPPIFKATPTNGNVRIVKVRIINIPNNLPVGALLVLLKEKVPALCDNIDKEDKIQPKTNTKYPNTYFIILLVKDEAVANALSRQKIQIGNVTLRIDIDTGASASASNHTQQNVQPSRSQVICDQQQTLTIQLDPISCALLQEVPTNVRDNVFGSNSSFLDVSDNTFTVFNTMWSKQDVENRLKSLLNIHTFRETYYMERCDSIILTSLITHKLQYCYDTDKKILTVGGNLSKKIILDSLKDLFFSTIGILPHGSDKLTQLTSNDKLQFKAKSEGIEVKACCSNKEEFLKLSKLVQDKNSNSSVKQVSSKKANQQKNHKPESKQVTLPAISNAKLKLLQQHFALKSKCKKINQNNLSIVLEGNMLKKKVEIQNLIGQLTDIEIRQEVDKELVDDTKSEISKYLKSLDSIQTAFVFWKELQTPFATCRVALLKNPDNENTVQQAITEIMTGYQKSITLQSTKQLALKEFTKDVKGVVAFRKQDTVWIKGINQDDVDLVYENITATLSNSQTRSRQIYFDNVIEKKVAEPALEREAKQHGLKIMKSQGLIMKLSGKYQDLDKFFNIHVNTILKDARSQIIYDFLPVSHHEYKYWTKSFKELESEAQKYGTEIDYVKSFTFQIEKINNCLVYISNVDILDKRLNADILVNSANVQMQHDSGVAKAIKDAAGKGFDDECQRKVQQNGGAFKTGDVIETRAHNISHVAGIYNAMPPRYSGTSQDAADLQATVVNILKKAESNHVASIAIPPLAMGIFGYPIQKATTIIAETICKHLSSTLNSCIREIHLANKEDKSEISEAYSYAFSQLNFHSTTVYQNFSQDDYELEESIDYEYSGVFRYFDDIKKAYLDYSPNENRLLCEKFLENPKGSFVFEAEQKKKYLVDFGKMIQTNQDTNFQRKIIFVPHGNNHFLKALWFYQDDNNKFCLYRENQCRAIEAAYTEGLAQVEIPMTNTKYTNQDIVYIVKFNNGTFTQVNSQTKYERKVERIPVIRIVECKIDMDCCKQGDLLYVYEEKNDGTLYCAYEAKHFIIQESNVKPFGVTKMEKKKVVAKQKIYMFKVISLKQDKDMFKMHYKQLIQDPTRVRSCTLPTSCTKGIIDTFMENHKAFKTLPPYLIEVDTSKMPIVVKGFKYSVDKFCNKIVFEIANSPSLTQGVIYPSSWTPQLNNLEIVQVANNSNEYLQILNRFKETMPNSTIVSIERIQNKFLYQAFKNEMDRLESIKKELNGSWSCKPAQLFHGTRGTNPILIYNGQDGFDMRFSASGMWGQGIYFAKNASYSNSYGFTSENNTKKMFFADVLLGDYVETPSNNSLRLPPEKPGQSTSAFASVRYDSVKGFTGNSDVFIVYQNSKAYPSYLITYNP</sequence>
<dbReference type="EC" id="2.4.2.-" evidence="6"/>
<feature type="domain" description="PARP catalytic" evidence="9">
    <location>
        <begin position="1290"/>
        <end position="1494"/>
    </location>
</feature>
<dbReference type="RefSeq" id="XP_044550781.1">
    <property type="nucleotide sequence ID" value="XM_044691174.1"/>
</dbReference>
<keyword evidence="3 6" id="KW-0808">Transferase</keyword>
<dbReference type="InterPro" id="IPR002589">
    <property type="entry name" value="Macro_dom"/>
</dbReference>
<dbReference type="GeneID" id="68094280"/>
<dbReference type="SUPFAM" id="SSF117839">
    <property type="entry name" value="WWE domain"/>
    <property type="match status" value="2"/>
</dbReference>
<dbReference type="Pfam" id="PF02825">
    <property type="entry name" value="WWE"/>
    <property type="match status" value="2"/>
</dbReference>
<proteinExistence type="predicted"/>
<comment type="subcellular location">
    <subcellularLocation>
        <location evidence="1">Nucleus</location>
    </subcellularLocation>
</comment>
<dbReference type="EMBL" id="PYSW02000014">
    <property type="protein sequence ID" value="KAG2386789.1"/>
    <property type="molecule type" value="Genomic_DNA"/>
</dbReference>
<accession>A0AA88GV91</accession>
<dbReference type="InterPro" id="IPR004170">
    <property type="entry name" value="WWE_dom"/>
</dbReference>
<dbReference type="SMART" id="SM00506">
    <property type="entry name" value="A1pp"/>
    <property type="match status" value="1"/>
</dbReference>
<evidence type="ECO:0000256" key="2">
    <source>
        <dbReference type="ARBA" id="ARBA00022676"/>
    </source>
</evidence>
<dbReference type="SUPFAM" id="SSF52949">
    <property type="entry name" value="Macro domain-like"/>
    <property type="match status" value="1"/>
</dbReference>
<organism evidence="11 12">
    <name type="scientific">Naegleria lovaniensis</name>
    <name type="common">Amoeba</name>
    <dbReference type="NCBI Taxonomy" id="51637"/>
    <lineage>
        <taxon>Eukaryota</taxon>
        <taxon>Discoba</taxon>
        <taxon>Heterolobosea</taxon>
        <taxon>Tetramitia</taxon>
        <taxon>Eutetramitia</taxon>
        <taxon>Vahlkampfiidae</taxon>
        <taxon>Naegleria</taxon>
    </lineage>
</organism>
<reference evidence="11 12" key="1">
    <citation type="journal article" date="2018" name="BMC Genomics">
        <title>The genome of Naegleria lovaniensis, the basis for a comparative approach to unravel pathogenicity factors of the human pathogenic amoeba N. fowleri.</title>
        <authorList>
            <person name="Liechti N."/>
            <person name="Schurch N."/>
            <person name="Bruggmann R."/>
            <person name="Wittwer M."/>
        </authorList>
    </citation>
    <scope>NUCLEOTIDE SEQUENCE [LARGE SCALE GENOMIC DNA]</scope>
    <source>
        <strain evidence="11 12">ATCC 30569</strain>
    </source>
</reference>
<keyword evidence="2 6" id="KW-0328">Glycosyltransferase</keyword>
<evidence type="ECO:0000256" key="6">
    <source>
        <dbReference type="RuleBase" id="RU362114"/>
    </source>
</evidence>
<dbReference type="Proteomes" id="UP000816034">
    <property type="component" value="Unassembled WGS sequence"/>
</dbReference>
<protein>
    <recommendedName>
        <fullName evidence="6">Poly [ADP-ribose] polymerase</fullName>
        <shortName evidence="6">PARP</shortName>
        <ecNumber evidence="6">2.4.2.-</ecNumber>
    </recommendedName>
</protein>
<dbReference type="PROSITE" id="PS50918">
    <property type="entry name" value="WWE"/>
    <property type="match status" value="1"/>
</dbReference>
<dbReference type="Pfam" id="PF00644">
    <property type="entry name" value="PARP"/>
    <property type="match status" value="1"/>
</dbReference>
<dbReference type="InterPro" id="IPR012317">
    <property type="entry name" value="Poly(ADP-ribose)pol_cat_dom"/>
</dbReference>
<dbReference type="Gene3D" id="3.30.720.50">
    <property type="match status" value="2"/>
</dbReference>
<keyword evidence="12" id="KW-1185">Reference proteome</keyword>
<evidence type="ECO:0000256" key="1">
    <source>
        <dbReference type="ARBA" id="ARBA00004123"/>
    </source>
</evidence>
<feature type="domain" description="WWE" evidence="8">
    <location>
        <begin position="1035"/>
        <end position="1120"/>
    </location>
</feature>
<dbReference type="PANTHER" id="PTHR14453">
    <property type="entry name" value="PARP/ZINC FINGER CCCH TYPE DOMAIN CONTAINING PROTEIN"/>
    <property type="match status" value="1"/>
</dbReference>
<evidence type="ECO:0000256" key="5">
    <source>
        <dbReference type="ARBA" id="ARBA00023242"/>
    </source>
</evidence>
<dbReference type="PROSITE" id="PS51059">
    <property type="entry name" value="PARP_CATALYTIC"/>
    <property type="match status" value="1"/>
</dbReference>
<dbReference type="SUPFAM" id="SSF56399">
    <property type="entry name" value="ADP-ribosylation"/>
    <property type="match status" value="1"/>
</dbReference>
<dbReference type="Gene3D" id="3.40.220.10">
    <property type="entry name" value="Leucine Aminopeptidase, subunit E, domain 1"/>
    <property type="match status" value="1"/>
</dbReference>
<evidence type="ECO:0000313" key="11">
    <source>
        <dbReference type="EMBL" id="KAG2386789.1"/>
    </source>
</evidence>
<feature type="region of interest" description="Disordered" evidence="7">
    <location>
        <begin position="437"/>
        <end position="462"/>
    </location>
</feature>
<dbReference type="GO" id="GO:0005634">
    <property type="term" value="C:nucleus"/>
    <property type="evidence" value="ECO:0007669"/>
    <property type="project" value="UniProtKB-SubCell"/>
</dbReference>
<dbReference type="InterPro" id="IPR037197">
    <property type="entry name" value="WWE_dom_sf"/>
</dbReference>
<keyword evidence="4 6" id="KW-0520">NAD</keyword>
<evidence type="ECO:0000259" key="8">
    <source>
        <dbReference type="PROSITE" id="PS50918"/>
    </source>
</evidence>
<feature type="domain" description="Macro" evidence="10">
    <location>
        <begin position="752"/>
        <end position="957"/>
    </location>
</feature>
<evidence type="ECO:0000256" key="4">
    <source>
        <dbReference type="ARBA" id="ARBA00023027"/>
    </source>
</evidence>
<name>A0AA88GV91_NAELO</name>
<comment type="caution">
    <text evidence="11">The sequence shown here is derived from an EMBL/GenBank/DDBJ whole genome shotgun (WGS) entry which is preliminary data.</text>
</comment>
<dbReference type="GO" id="GO:0010629">
    <property type="term" value="P:negative regulation of gene expression"/>
    <property type="evidence" value="ECO:0007669"/>
    <property type="project" value="TreeGrafter"/>
</dbReference>
<dbReference type="PANTHER" id="PTHR14453:SF67">
    <property type="entry name" value="POLY [ADP-RIBOSE] POLYMERASE"/>
    <property type="match status" value="1"/>
</dbReference>
<keyword evidence="5" id="KW-0539">Nucleus</keyword>
<evidence type="ECO:0000256" key="7">
    <source>
        <dbReference type="SAM" id="MobiDB-lite"/>
    </source>
</evidence>
<dbReference type="GO" id="GO:0003714">
    <property type="term" value="F:transcription corepressor activity"/>
    <property type="evidence" value="ECO:0007669"/>
    <property type="project" value="TreeGrafter"/>
</dbReference>
<dbReference type="InterPro" id="IPR043472">
    <property type="entry name" value="Macro_dom-like"/>
</dbReference>
<dbReference type="InterPro" id="IPR052056">
    <property type="entry name" value="Mono-ARTD/PARP"/>
</dbReference>